<dbReference type="RefSeq" id="WP_344984565.1">
    <property type="nucleotide sequence ID" value="NZ_BAAAXV010000001.1"/>
</dbReference>
<accession>A0ABV5SGW3</accession>
<feature type="region of interest" description="Disordered" evidence="1">
    <location>
        <begin position="84"/>
        <end position="103"/>
    </location>
</feature>
<dbReference type="EMBL" id="JBHMBW010000103">
    <property type="protein sequence ID" value="MFB9630928.1"/>
    <property type="molecule type" value="Genomic_DNA"/>
</dbReference>
<evidence type="ECO:0000313" key="4">
    <source>
        <dbReference type="Proteomes" id="UP001589532"/>
    </source>
</evidence>
<evidence type="ECO:0000256" key="1">
    <source>
        <dbReference type="SAM" id="MobiDB-lite"/>
    </source>
</evidence>
<gene>
    <name evidence="3" type="ORF">ACFFSA_48345</name>
</gene>
<comment type="caution">
    <text evidence="3">The sequence shown here is derived from an EMBL/GenBank/DDBJ whole genome shotgun (WGS) entry which is preliminary data.</text>
</comment>
<dbReference type="InterPro" id="IPR027417">
    <property type="entry name" value="P-loop_NTPase"/>
</dbReference>
<keyword evidence="4" id="KW-1185">Reference proteome</keyword>
<dbReference type="Gene3D" id="3.40.50.300">
    <property type="entry name" value="P-loop containing nucleotide triphosphate hydrolases"/>
    <property type="match status" value="1"/>
</dbReference>
<feature type="domain" description="HTH cro/C1-type" evidence="2">
    <location>
        <begin position="18"/>
        <end position="73"/>
    </location>
</feature>
<dbReference type="InterPro" id="IPR001387">
    <property type="entry name" value="Cro/C1-type_HTH"/>
</dbReference>
<dbReference type="PANTHER" id="PTHR47691:SF3">
    <property type="entry name" value="HTH-TYPE TRANSCRIPTIONAL REGULATOR RV0890C-RELATED"/>
    <property type="match status" value="1"/>
</dbReference>
<dbReference type="Pfam" id="PF13560">
    <property type="entry name" value="HTH_31"/>
    <property type="match status" value="1"/>
</dbReference>
<name>A0ABV5SGW3_9ACTN</name>
<evidence type="ECO:0000313" key="3">
    <source>
        <dbReference type="EMBL" id="MFB9630928.1"/>
    </source>
</evidence>
<dbReference type="PANTHER" id="PTHR47691">
    <property type="entry name" value="REGULATOR-RELATED"/>
    <property type="match status" value="1"/>
</dbReference>
<dbReference type="Pfam" id="PF00931">
    <property type="entry name" value="NB-ARC"/>
    <property type="match status" value="1"/>
</dbReference>
<dbReference type="PRINTS" id="PR00364">
    <property type="entry name" value="DISEASERSIST"/>
</dbReference>
<dbReference type="CDD" id="cd00093">
    <property type="entry name" value="HTH_XRE"/>
    <property type="match status" value="1"/>
</dbReference>
<dbReference type="InterPro" id="IPR002182">
    <property type="entry name" value="NB-ARC"/>
</dbReference>
<dbReference type="Proteomes" id="UP001589532">
    <property type="component" value="Unassembled WGS sequence"/>
</dbReference>
<dbReference type="InterPro" id="IPR036388">
    <property type="entry name" value="WH-like_DNA-bd_sf"/>
</dbReference>
<dbReference type="SMART" id="SM00530">
    <property type="entry name" value="HTH_XRE"/>
    <property type="match status" value="1"/>
</dbReference>
<dbReference type="Gene3D" id="1.10.260.40">
    <property type="entry name" value="lambda repressor-like DNA-binding domains"/>
    <property type="match status" value="1"/>
</dbReference>
<proteinExistence type="predicted"/>
<sequence>MREPDAEPPAEPPAGALLRGWRKRALLTQEQLAERAGLNVRTVRRLESSRLWHPRTRSILLLAEALELDGEEQAMLVAVTRGLPAPAHRDDPEGTGPPPAALTVPRQLPADVATLVGRRRELAILEAYQGANTVTVVSIDGMAGTGKTALAVRAAHRLAPRYPDGQLFVNLHGHARSMTPIEPGEALARLLRTLGVPGEHIPRHLDDRAALYRSVLADRKVLIVLDDAADEQQILPLLPAGSNCRLIVTSRRRLTCLDDIRSLSLETLPTMDAVALFTRMAGRERVMGTPVHVLTEVVRRCGLLPLAVRIATVRFRAHPTWSVRHLLDRLTDDPLAELSAGRHSVAAALDLSYERLSTEQRHAYRVLGSRTSTDFGVVAAAALLRTTERQARQLLDQLSDAHLVQEPAPGRYRLHDLVRDHASAVRVASRVPPDLAAAIASPPR</sequence>
<protein>
    <submittedName>
        <fullName evidence="3">NB-ARC domain-containing protein</fullName>
    </submittedName>
</protein>
<organism evidence="3 4">
    <name type="scientific">Nonomuraea helvata</name>
    <dbReference type="NCBI Taxonomy" id="37484"/>
    <lineage>
        <taxon>Bacteria</taxon>
        <taxon>Bacillati</taxon>
        <taxon>Actinomycetota</taxon>
        <taxon>Actinomycetes</taxon>
        <taxon>Streptosporangiales</taxon>
        <taxon>Streptosporangiaceae</taxon>
        <taxon>Nonomuraea</taxon>
    </lineage>
</organism>
<reference evidence="3 4" key="1">
    <citation type="submission" date="2024-09" db="EMBL/GenBank/DDBJ databases">
        <authorList>
            <person name="Sun Q."/>
            <person name="Mori K."/>
        </authorList>
    </citation>
    <scope>NUCLEOTIDE SEQUENCE [LARGE SCALE GENOMIC DNA]</scope>
    <source>
        <strain evidence="3 4">JCM 3143</strain>
    </source>
</reference>
<dbReference type="PROSITE" id="PS50943">
    <property type="entry name" value="HTH_CROC1"/>
    <property type="match status" value="1"/>
</dbReference>
<evidence type="ECO:0000259" key="2">
    <source>
        <dbReference type="PROSITE" id="PS50943"/>
    </source>
</evidence>
<dbReference type="SUPFAM" id="SSF52540">
    <property type="entry name" value="P-loop containing nucleoside triphosphate hydrolases"/>
    <property type="match status" value="1"/>
</dbReference>
<dbReference type="SUPFAM" id="SSF47413">
    <property type="entry name" value="lambda repressor-like DNA-binding domains"/>
    <property type="match status" value="1"/>
</dbReference>
<dbReference type="Gene3D" id="1.10.10.10">
    <property type="entry name" value="Winged helix-like DNA-binding domain superfamily/Winged helix DNA-binding domain"/>
    <property type="match status" value="1"/>
</dbReference>
<dbReference type="InterPro" id="IPR010982">
    <property type="entry name" value="Lambda_DNA-bd_dom_sf"/>
</dbReference>